<evidence type="ECO:0000313" key="2">
    <source>
        <dbReference type="Proteomes" id="UP000324222"/>
    </source>
</evidence>
<sequence>MLLVCCACVTYRGHLAGNIINSITGATKEPLGLEVTPVSSTQVFGRGSSPRGTRVYPPFKAGTLLLLLIFCAVARASQRPSQQNKIFVSCSVCRPRPPFGCCTLRQPHAPSPTSVIKFQVKESRWRGSSLGPLLLPSHPKGFYHY</sequence>
<organism evidence="1 2">
    <name type="scientific">Portunus trituberculatus</name>
    <name type="common">Swimming crab</name>
    <name type="synonym">Neptunus trituberculatus</name>
    <dbReference type="NCBI Taxonomy" id="210409"/>
    <lineage>
        <taxon>Eukaryota</taxon>
        <taxon>Metazoa</taxon>
        <taxon>Ecdysozoa</taxon>
        <taxon>Arthropoda</taxon>
        <taxon>Crustacea</taxon>
        <taxon>Multicrustacea</taxon>
        <taxon>Malacostraca</taxon>
        <taxon>Eumalacostraca</taxon>
        <taxon>Eucarida</taxon>
        <taxon>Decapoda</taxon>
        <taxon>Pleocyemata</taxon>
        <taxon>Brachyura</taxon>
        <taxon>Eubrachyura</taxon>
        <taxon>Portunoidea</taxon>
        <taxon>Portunidae</taxon>
        <taxon>Portuninae</taxon>
        <taxon>Portunus</taxon>
    </lineage>
</organism>
<dbReference type="Proteomes" id="UP000324222">
    <property type="component" value="Unassembled WGS sequence"/>
</dbReference>
<proteinExistence type="predicted"/>
<evidence type="ECO:0000313" key="1">
    <source>
        <dbReference type="EMBL" id="MPC23356.1"/>
    </source>
</evidence>
<dbReference type="AlphaFoldDB" id="A0A5B7DQZ1"/>
<reference evidence="1 2" key="1">
    <citation type="submission" date="2019-05" db="EMBL/GenBank/DDBJ databases">
        <title>Another draft genome of Portunus trituberculatus and its Hox gene families provides insights of decapod evolution.</title>
        <authorList>
            <person name="Jeong J.-H."/>
            <person name="Song I."/>
            <person name="Kim S."/>
            <person name="Choi T."/>
            <person name="Kim D."/>
            <person name="Ryu S."/>
            <person name="Kim W."/>
        </authorList>
    </citation>
    <scope>NUCLEOTIDE SEQUENCE [LARGE SCALE GENOMIC DNA]</scope>
    <source>
        <tissue evidence="1">Muscle</tissue>
    </source>
</reference>
<comment type="caution">
    <text evidence="1">The sequence shown here is derived from an EMBL/GenBank/DDBJ whole genome shotgun (WGS) entry which is preliminary data.</text>
</comment>
<dbReference type="EMBL" id="VSRR010001196">
    <property type="protein sequence ID" value="MPC23356.1"/>
    <property type="molecule type" value="Genomic_DNA"/>
</dbReference>
<gene>
    <name evidence="1" type="ORF">E2C01_016400</name>
</gene>
<protein>
    <submittedName>
        <fullName evidence="1">Uncharacterized protein</fullName>
    </submittedName>
</protein>
<accession>A0A5B7DQZ1</accession>
<keyword evidence="2" id="KW-1185">Reference proteome</keyword>
<name>A0A5B7DQZ1_PORTR</name>